<accession>A0A011M6P6</accession>
<gene>
    <name evidence="5" type="ORF">AW08_03346</name>
</gene>
<protein>
    <submittedName>
        <fullName evidence="5">Hemerythrin-like metal-binding domain protein</fullName>
    </submittedName>
</protein>
<dbReference type="NCBIfam" id="TIGR02481">
    <property type="entry name" value="hemeryth_dom"/>
    <property type="match status" value="1"/>
</dbReference>
<comment type="caution">
    <text evidence="5">The sequence shown here is derived from an EMBL/GenBank/DDBJ whole genome shotgun (WGS) entry which is preliminary data.</text>
</comment>
<evidence type="ECO:0000256" key="2">
    <source>
        <dbReference type="ARBA" id="ARBA00022723"/>
    </source>
</evidence>
<dbReference type="Proteomes" id="UP000020218">
    <property type="component" value="Unassembled WGS sequence"/>
</dbReference>
<evidence type="ECO:0000256" key="3">
    <source>
        <dbReference type="ARBA" id="ARBA00023004"/>
    </source>
</evidence>
<dbReference type="GO" id="GO:0046872">
    <property type="term" value="F:metal ion binding"/>
    <property type="evidence" value="ECO:0007669"/>
    <property type="project" value="UniProtKB-KW"/>
</dbReference>
<dbReference type="PATRIC" id="fig|1454001.3.peg.3391"/>
<dbReference type="AlphaFoldDB" id="A0A011M6P6"/>
<dbReference type="InterPro" id="IPR012312">
    <property type="entry name" value="Hemerythrin-like"/>
</dbReference>
<dbReference type="CDD" id="cd12107">
    <property type="entry name" value="Hemerythrin"/>
    <property type="match status" value="1"/>
</dbReference>
<organism evidence="5 6">
    <name type="scientific">Candidatus Accumulibacter adjunctus</name>
    <dbReference type="NCBI Taxonomy" id="1454001"/>
    <lineage>
        <taxon>Bacteria</taxon>
        <taxon>Pseudomonadati</taxon>
        <taxon>Pseudomonadota</taxon>
        <taxon>Betaproteobacteria</taxon>
        <taxon>Candidatus Accumulibacter</taxon>
    </lineage>
</organism>
<dbReference type="InterPro" id="IPR012827">
    <property type="entry name" value="Hemerythrin_metal-bd"/>
</dbReference>
<evidence type="ECO:0000313" key="5">
    <source>
        <dbReference type="EMBL" id="EXI65298.1"/>
    </source>
</evidence>
<sequence>MDLNLAGLLPEALLIDLPEIDAQHEEIFRRIESLKAACFGSGPVSFDDFASLLDYLEYHFASEERIATAVGVDFAGHATVHRDNLHALQKAFAEVRNGARDVHSFLRYAEYWFERHIAVEDRPFAASVKNCRAKSGDGPRPADSG</sequence>
<evidence type="ECO:0000259" key="4">
    <source>
        <dbReference type="Pfam" id="PF01814"/>
    </source>
</evidence>
<keyword evidence="2" id="KW-0479">Metal-binding</keyword>
<evidence type="ECO:0000256" key="1">
    <source>
        <dbReference type="ARBA" id="ARBA00010587"/>
    </source>
</evidence>
<reference evidence="5" key="1">
    <citation type="submission" date="2014-02" db="EMBL/GenBank/DDBJ databases">
        <title>Expanding our view of genomic diversity in Candidatus Accumulibacter clades.</title>
        <authorList>
            <person name="Skennerton C.T."/>
            <person name="Barr J.J."/>
            <person name="Slater F.R."/>
            <person name="Bond P.L."/>
            <person name="Tyson G.W."/>
        </authorList>
    </citation>
    <scope>NUCLEOTIDE SEQUENCE [LARGE SCALE GENOMIC DNA]</scope>
</reference>
<keyword evidence="6" id="KW-1185">Reference proteome</keyword>
<dbReference type="InterPro" id="IPR035938">
    <property type="entry name" value="Hemerythrin-like_sf"/>
</dbReference>
<proteinExistence type="inferred from homology"/>
<dbReference type="EMBL" id="JFAX01000025">
    <property type="protein sequence ID" value="EXI65298.1"/>
    <property type="molecule type" value="Genomic_DNA"/>
</dbReference>
<dbReference type="STRING" id="1454001.AW08_03346"/>
<comment type="similarity">
    <text evidence="1">Belongs to the hemerythrin family.</text>
</comment>
<dbReference type="Pfam" id="PF01814">
    <property type="entry name" value="Hemerythrin"/>
    <property type="match status" value="1"/>
</dbReference>
<feature type="domain" description="Hemerythrin-like" evidence="4">
    <location>
        <begin position="19"/>
        <end position="122"/>
    </location>
</feature>
<keyword evidence="3" id="KW-0408">Iron</keyword>
<name>A0A011M6P6_9PROT</name>
<dbReference type="Gene3D" id="1.20.120.50">
    <property type="entry name" value="Hemerythrin-like"/>
    <property type="match status" value="1"/>
</dbReference>
<evidence type="ECO:0000313" key="6">
    <source>
        <dbReference type="Proteomes" id="UP000020218"/>
    </source>
</evidence>
<dbReference type="SUPFAM" id="SSF47188">
    <property type="entry name" value="Hemerythrin-like"/>
    <property type="match status" value="1"/>
</dbReference>